<dbReference type="InParanoid" id="A0A1X7UWQ7"/>
<dbReference type="InterPro" id="IPR001841">
    <property type="entry name" value="Znf_RING"/>
</dbReference>
<evidence type="ECO:0000256" key="5">
    <source>
        <dbReference type="ARBA" id="ARBA00022771"/>
    </source>
</evidence>
<dbReference type="InterPro" id="IPR013083">
    <property type="entry name" value="Znf_RING/FYVE/PHD"/>
</dbReference>
<dbReference type="GO" id="GO:0012505">
    <property type="term" value="C:endomembrane system"/>
    <property type="evidence" value="ECO:0007669"/>
    <property type="project" value="UniProtKB-SubCell"/>
</dbReference>
<reference evidence="14" key="2">
    <citation type="submission" date="2017-05" db="UniProtKB">
        <authorList>
            <consortium name="EnsemblMetazoa"/>
        </authorList>
    </citation>
    <scope>IDENTIFICATION</scope>
</reference>
<evidence type="ECO:0000313" key="14">
    <source>
        <dbReference type="EnsemblMetazoa" id="Aqu2.1.32101_001"/>
    </source>
</evidence>
<dbReference type="Pfam" id="PF13920">
    <property type="entry name" value="zf-C3HC4_3"/>
    <property type="match status" value="1"/>
</dbReference>
<evidence type="ECO:0000256" key="7">
    <source>
        <dbReference type="ARBA" id="ARBA00022989"/>
    </source>
</evidence>
<feature type="domain" description="RING-type" evidence="13">
    <location>
        <begin position="8"/>
        <end position="51"/>
    </location>
</feature>
<keyword evidence="3 12" id="KW-0812">Transmembrane</keyword>
<dbReference type="InterPro" id="IPR017907">
    <property type="entry name" value="Znf_RING_CS"/>
</dbReference>
<dbReference type="STRING" id="400682.A0A1X7UWQ7"/>
<gene>
    <name evidence="14" type="primary">100631993</name>
</gene>
<dbReference type="PROSITE" id="PS00518">
    <property type="entry name" value="ZF_RING_1"/>
    <property type="match status" value="1"/>
</dbReference>
<dbReference type="eggNOG" id="KOG2164">
    <property type="taxonomic scope" value="Eukaryota"/>
</dbReference>
<evidence type="ECO:0000256" key="9">
    <source>
        <dbReference type="ARBA" id="ARBA00030110"/>
    </source>
</evidence>
<evidence type="ECO:0000256" key="10">
    <source>
        <dbReference type="ARBA" id="ARBA00031107"/>
    </source>
</evidence>
<feature type="transmembrane region" description="Helical" evidence="12">
    <location>
        <begin position="140"/>
        <end position="165"/>
    </location>
</feature>
<dbReference type="PANTHER" id="PTHR22894">
    <property type="entry name" value="RING-TYPE DOMAIN-CONTAINING PROTEIN"/>
    <property type="match status" value="1"/>
</dbReference>
<evidence type="ECO:0000259" key="13">
    <source>
        <dbReference type="PROSITE" id="PS50089"/>
    </source>
</evidence>
<accession>A0A1X7UWQ7</accession>
<evidence type="ECO:0000256" key="3">
    <source>
        <dbReference type="ARBA" id="ARBA00022692"/>
    </source>
</evidence>
<evidence type="ECO:0000256" key="1">
    <source>
        <dbReference type="ARBA" id="ARBA00004127"/>
    </source>
</evidence>
<dbReference type="KEGG" id="aqu:100631993"/>
<evidence type="ECO:0000256" key="11">
    <source>
        <dbReference type="PROSITE-ProRule" id="PRU00175"/>
    </source>
</evidence>
<keyword evidence="4" id="KW-0479">Metal-binding</keyword>
<dbReference type="EnsemblMetazoa" id="Aqu2.1.32101_001">
    <property type="protein sequence ID" value="Aqu2.1.32101_001"/>
    <property type="gene ID" value="Aqu2.1.32101"/>
</dbReference>
<sequence>MAAEQNECPICLAQPTEPVETNCAHGYCAKCILTYWETTWHPDACQCPCCRREINLLMPVRTNVRDRETQEKINNYNRMMLNRSIPLTSQVRDGPNILRHIFNEILSTSGLSFCSRLWIVFILLLTLAYLISPIDLLPELILGPIGFIDDIGSFIAAMMYIVILYRQDMGRR</sequence>
<name>A0A1X7UWQ7_AMPQE</name>
<dbReference type="Gene3D" id="3.30.40.10">
    <property type="entry name" value="Zinc/RING finger domain, C3HC4 (zinc finger)"/>
    <property type="match status" value="1"/>
</dbReference>
<dbReference type="Pfam" id="PF06803">
    <property type="entry name" value="DUF1232"/>
    <property type="match status" value="1"/>
</dbReference>
<dbReference type="InterPro" id="IPR010652">
    <property type="entry name" value="DUF1232"/>
</dbReference>
<evidence type="ECO:0000256" key="12">
    <source>
        <dbReference type="SAM" id="Phobius"/>
    </source>
</evidence>
<dbReference type="Proteomes" id="UP000007879">
    <property type="component" value="Unassembled WGS sequence"/>
</dbReference>
<dbReference type="InterPro" id="IPR038896">
    <property type="entry name" value="RNF170"/>
</dbReference>
<dbReference type="PANTHER" id="PTHR22894:SF5">
    <property type="entry name" value="RING-TYPE DOMAIN-CONTAINING PROTEIN"/>
    <property type="match status" value="1"/>
</dbReference>
<keyword evidence="15" id="KW-1185">Reference proteome</keyword>
<keyword evidence="8 12" id="KW-0472">Membrane</keyword>
<dbReference type="AlphaFoldDB" id="A0A1X7UWQ7"/>
<feature type="transmembrane region" description="Helical" evidence="12">
    <location>
        <begin position="117"/>
        <end position="134"/>
    </location>
</feature>
<evidence type="ECO:0000256" key="6">
    <source>
        <dbReference type="ARBA" id="ARBA00022833"/>
    </source>
</evidence>
<organism evidence="14">
    <name type="scientific">Amphimedon queenslandica</name>
    <name type="common">Sponge</name>
    <dbReference type="NCBI Taxonomy" id="400682"/>
    <lineage>
        <taxon>Eukaryota</taxon>
        <taxon>Metazoa</taxon>
        <taxon>Porifera</taxon>
        <taxon>Demospongiae</taxon>
        <taxon>Heteroscleromorpha</taxon>
        <taxon>Haplosclerida</taxon>
        <taxon>Niphatidae</taxon>
        <taxon>Amphimedon</taxon>
    </lineage>
</organism>
<evidence type="ECO:0000256" key="4">
    <source>
        <dbReference type="ARBA" id="ARBA00022723"/>
    </source>
</evidence>
<dbReference type="SUPFAM" id="SSF57850">
    <property type="entry name" value="RING/U-box"/>
    <property type="match status" value="1"/>
</dbReference>
<evidence type="ECO:0000256" key="2">
    <source>
        <dbReference type="ARBA" id="ARBA00014068"/>
    </source>
</evidence>
<dbReference type="EnsemblMetazoa" id="XM_003386498.3">
    <property type="protein sequence ID" value="XP_003386546.1"/>
    <property type="gene ID" value="LOC100631993"/>
</dbReference>
<evidence type="ECO:0000256" key="8">
    <source>
        <dbReference type="ARBA" id="ARBA00023136"/>
    </source>
</evidence>
<dbReference type="OrthoDB" id="6020240at2759"/>
<comment type="subcellular location">
    <subcellularLocation>
        <location evidence="1">Endomembrane system</location>
        <topology evidence="1">Multi-pass membrane protein</topology>
    </subcellularLocation>
</comment>
<dbReference type="SMART" id="SM00184">
    <property type="entry name" value="RING"/>
    <property type="match status" value="1"/>
</dbReference>
<dbReference type="OMA" id="NGVNMAR"/>
<dbReference type="CDD" id="cd16553">
    <property type="entry name" value="RING-HC_RNF170"/>
    <property type="match status" value="1"/>
</dbReference>
<protein>
    <recommendedName>
        <fullName evidence="2">E3 ubiquitin-protein ligase RNF170</fullName>
    </recommendedName>
    <alternativeName>
        <fullName evidence="10">RING finger protein 170</fullName>
    </alternativeName>
    <alternativeName>
        <fullName evidence="9">RING-type E3 ubiquitin transferase RNF170</fullName>
    </alternativeName>
</protein>
<dbReference type="PROSITE" id="PS50089">
    <property type="entry name" value="ZF_RING_2"/>
    <property type="match status" value="1"/>
</dbReference>
<proteinExistence type="predicted"/>
<evidence type="ECO:0000313" key="15">
    <source>
        <dbReference type="Proteomes" id="UP000007879"/>
    </source>
</evidence>
<dbReference type="GO" id="GO:0008270">
    <property type="term" value="F:zinc ion binding"/>
    <property type="evidence" value="ECO:0007669"/>
    <property type="project" value="UniProtKB-KW"/>
</dbReference>
<dbReference type="GO" id="GO:0061630">
    <property type="term" value="F:ubiquitin protein ligase activity"/>
    <property type="evidence" value="ECO:0007669"/>
    <property type="project" value="InterPro"/>
</dbReference>
<keyword evidence="7 12" id="KW-1133">Transmembrane helix</keyword>
<keyword evidence="5 11" id="KW-0863">Zinc-finger</keyword>
<keyword evidence="6" id="KW-0862">Zinc</keyword>
<reference evidence="15" key="1">
    <citation type="journal article" date="2010" name="Nature">
        <title>The Amphimedon queenslandica genome and the evolution of animal complexity.</title>
        <authorList>
            <person name="Srivastava M."/>
            <person name="Simakov O."/>
            <person name="Chapman J."/>
            <person name="Fahey B."/>
            <person name="Gauthier M.E."/>
            <person name="Mitros T."/>
            <person name="Richards G.S."/>
            <person name="Conaco C."/>
            <person name="Dacre M."/>
            <person name="Hellsten U."/>
            <person name="Larroux C."/>
            <person name="Putnam N.H."/>
            <person name="Stanke M."/>
            <person name="Adamska M."/>
            <person name="Darling A."/>
            <person name="Degnan S.M."/>
            <person name="Oakley T.H."/>
            <person name="Plachetzki D.C."/>
            <person name="Zhai Y."/>
            <person name="Adamski M."/>
            <person name="Calcino A."/>
            <person name="Cummins S.F."/>
            <person name="Goodstein D.M."/>
            <person name="Harris C."/>
            <person name="Jackson D.J."/>
            <person name="Leys S.P."/>
            <person name="Shu S."/>
            <person name="Woodcroft B.J."/>
            <person name="Vervoort M."/>
            <person name="Kosik K.S."/>
            <person name="Manning G."/>
            <person name="Degnan B.M."/>
            <person name="Rokhsar D.S."/>
        </authorList>
    </citation>
    <scope>NUCLEOTIDE SEQUENCE [LARGE SCALE GENOMIC DNA]</scope>
</reference>